<evidence type="ECO:0000313" key="2">
    <source>
        <dbReference type="EMBL" id="NMD85480.1"/>
    </source>
</evidence>
<feature type="region of interest" description="Disordered" evidence="1">
    <location>
        <begin position="261"/>
        <end position="281"/>
    </location>
</feature>
<reference evidence="2 5" key="2">
    <citation type="submission" date="2020-04" db="EMBL/GenBank/DDBJ databases">
        <authorList>
            <person name="Hitch T.C.A."/>
            <person name="Wylensek D."/>
            <person name="Clavel T."/>
        </authorList>
    </citation>
    <scope>NUCLEOTIDE SEQUENCE [LARGE SCALE GENOMIC DNA]</scope>
    <source>
        <strain evidence="2 5">COR2-253-APC-1A</strain>
    </source>
</reference>
<sequence>MAQRSDLASLLSLLDDEDETVAVNAMAELLNREAELGDALAVLQESDHPLLRRRSHQLQAAITLRRRRREFASRLNAPHIDLIDGLIDVHLQWYDNDSRPELVRIWEKFRAEANRCPLRTLENIAYFMRKCGFTARNETTMRPEYYCIGPVLENRCGAVAILAGLALEVAEPEAGLRLVRVLGDFALYDGEGRLLVPEHDWQICAAPGISHCEFWDRRMLLRFAALNLFSCAVNSDSFRYVLTIAQALTGSDTDEPMDYFPYPYYPADDDPEPEKNQDPSL</sequence>
<evidence type="ECO:0000313" key="4">
    <source>
        <dbReference type="Proteomes" id="UP000245959"/>
    </source>
</evidence>
<reference evidence="3 4" key="1">
    <citation type="submission" date="2018-04" db="EMBL/GenBank/DDBJ databases">
        <title>Genomic Encyclopedia of Type Strains, Phase IV (KMG-IV): sequencing the most valuable type-strain genomes for metagenomic binning, comparative biology and taxonomic classification.</title>
        <authorList>
            <person name="Goeker M."/>
        </authorList>
    </citation>
    <scope>NUCLEOTIDE SEQUENCE [LARGE SCALE GENOMIC DNA]</scope>
    <source>
        <strain evidence="3 4">DSM 14823</strain>
    </source>
</reference>
<dbReference type="AlphaFoldDB" id="A0A2U1B9A4"/>
<keyword evidence="4" id="KW-1185">Reference proteome</keyword>
<evidence type="ECO:0000256" key="1">
    <source>
        <dbReference type="SAM" id="MobiDB-lite"/>
    </source>
</evidence>
<gene>
    <name evidence="3" type="ORF">C8D82_10321</name>
    <name evidence="2" type="ORF">HF882_02660</name>
</gene>
<dbReference type="GeneID" id="78294013"/>
<dbReference type="Proteomes" id="UP000245959">
    <property type="component" value="Unassembled WGS sequence"/>
</dbReference>
<proteinExistence type="predicted"/>
<organism evidence="3 4">
    <name type="scientific">Victivallis vadensis</name>
    <dbReference type="NCBI Taxonomy" id="172901"/>
    <lineage>
        <taxon>Bacteria</taxon>
        <taxon>Pseudomonadati</taxon>
        <taxon>Lentisphaerota</taxon>
        <taxon>Lentisphaeria</taxon>
        <taxon>Victivallales</taxon>
        <taxon>Victivallaceae</taxon>
        <taxon>Victivallis</taxon>
    </lineage>
</organism>
<name>A0A2U1B9A4_9BACT</name>
<dbReference type="Proteomes" id="UP000576225">
    <property type="component" value="Unassembled WGS sequence"/>
</dbReference>
<dbReference type="EMBL" id="JABAEW010000003">
    <property type="protein sequence ID" value="NMD85480.1"/>
    <property type="molecule type" value="Genomic_DNA"/>
</dbReference>
<comment type="caution">
    <text evidence="3">The sequence shown here is derived from an EMBL/GenBank/DDBJ whole genome shotgun (WGS) entry which is preliminary data.</text>
</comment>
<evidence type="ECO:0000313" key="3">
    <source>
        <dbReference type="EMBL" id="PVY45107.1"/>
    </source>
</evidence>
<protein>
    <submittedName>
        <fullName evidence="3">Uncharacterized protein</fullName>
    </submittedName>
</protein>
<evidence type="ECO:0000313" key="5">
    <source>
        <dbReference type="Proteomes" id="UP000576225"/>
    </source>
</evidence>
<accession>A0A2U1B9A4</accession>
<dbReference type="EMBL" id="QEKH01000003">
    <property type="protein sequence ID" value="PVY45107.1"/>
    <property type="molecule type" value="Genomic_DNA"/>
</dbReference>
<dbReference type="RefSeq" id="WP_116882683.1">
    <property type="nucleotide sequence ID" value="NZ_CAJKCJ010000053.1"/>
</dbReference>